<proteinExistence type="predicted"/>
<keyword evidence="2" id="KW-1133">Transmembrane helix</keyword>
<dbReference type="Proteomes" id="UP000825051">
    <property type="component" value="Chromosome"/>
</dbReference>
<accession>A0A8F9XHC0</accession>
<reference evidence="3" key="1">
    <citation type="submission" date="2021-08" db="EMBL/GenBank/DDBJ databases">
        <title>Genome of a novel bacterium of the phylum Verrucomicrobia, Oleiharenicola sp. KSB-15.</title>
        <authorList>
            <person name="Chung J.-H."/>
            <person name="Ahn J.-H."/>
            <person name="Yoon Y."/>
            <person name="Kim D.-Y."/>
            <person name="An S.-H."/>
            <person name="Park I."/>
            <person name="Yeon J."/>
        </authorList>
    </citation>
    <scope>NUCLEOTIDE SEQUENCE</scope>
    <source>
        <strain evidence="3">KSB-15</strain>
    </source>
</reference>
<keyword evidence="4" id="KW-1185">Reference proteome</keyword>
<evidence type="ECO:0000256" key="1">
    <source>
        <dbReference type="SAM" id="MobiDB-lite"/>
    </source>
</evidence>
<evidence type="ECO:0000313" key="4">
    <source>
        <dbReference type="Proteomes" id="UP000825051"/>
    </source>
</evidence>
<protein>
    <submittedName>
        <fullName evidence="3">Uncharacterized protein</fullName>
    </submittedName>
</protein>
<keyword evidence="2" id="KW-0812">Transmembrane</keyword>
<evidence type="ECO:0000313" key="3">
    <source>
        <dbReference type="EMBL" id="QYM80107.1"/>
    </source>
</evidence>
<organism evidence="3 4">
    <name type="scientific">Horticoccus luteus</name>
    <dbReference type="NCBI Taxonomy" id="2862869"/>
    <lineage>
        <taxon>Bacteria</taxon>
        <taxon>Pseudomonadati</taxon>
        <taxon>Verrucomicrobiota</taxon>
        <taxon>Opitutia</taxon>
        <taxon>Opitutales</taxon>
        <taxon>Opitutaceae</taxon>
        <taxon>Horticoccus</taxon>
    </lineage>
</organism>
<dbReference type="AlphaFoldDB" id="A0A8F9XHC0"/>
<dbReference type="EMBL" id="CP080507">
    <property type="protein sequence ID" value="QYM80107.1"/>
    <property type="molecule type" value="Genomic_DNA"/>
</dbReference>
<feature type="transmembrane region" description="Helical" evidence="2">
    <location>
        <begin position="6"/>
        <end position="22"/>
    </location>
</feature>
<dbReference type="RefSeq" id="WP_220164824.1">
    <property type="nucleotide sequence ID" value="NZ_CP080507.1"/>
</dbReference>
<name>A0A8F9XHC0_9BACT</name>
<feature type="region of interest" description="Disordered" evidence="1">
    <location>
        <begin position="24"/>
        <end position="68"/>
    </location>
</feature>
<gene>
    <name evidence="3" type="ORF">K0B96_05685</name>
</gene>
<evidence type="ECO:0000256" key="2">
    <source>
        <dbReference type="SAM" id="Phobius"/>
    </source>
</evidence>
<keyword evidence="2" id="KW-0472">Membrane</keyword>
<dbReference type="KEGG" id="ole:K0B96_05685"/>
<sequence length="68" mass="7130">MGYSILIVLAVVLLPLLIVFLTRGRKPSGGRGIPHGVIREKPSADAPSAGGGTVNRSTEKVRRKTPPA</sequence>